<proteinExistence type="inferred from homology"/>
<gene>
    <name evidence="3" type="ORF">TI39_contig5842g00020</name>
</gene>
<dbReference type="InterPro" id="IPR036570">
    <property type="entry name" value="HORMA_dom_sf"/>
</dbReference>
<feature type="domain" description="HORMA" evidence="2">
    <location>
        <begin position="9"/>
        <end position="213"/>
    </location>
</feature>
<dbReference type="SUPFAM" id="SSF56019">
    <property type="entry name" value="The spindle assembly checkpoint protein mad2"/>
    <property type="match status" value="1"/>
</dbReference>
<dbReference type="AlphaFoldDB" id="A0A0F4G8G5"/>
<dbReference type="PROSITE" id="PS50815">
    <property type="entry name" value="HORMA"/>
    <property type="match status" value="1"/>
</dbReference>
<comment type="similarity">
    <text evidence="1">Belongs to the MAD2 family.</text>
</comment>
<organism evidence="3 4">
    <name type="scientific">Zymoseptoria brevis</name>
    <dbReference type="NCBI Taxonomy" id="1047168"/>
    <lineage>
        <taxon>Eukaryota</taxon>
        <taxon>Fungi</taxon>
        <taxon>Dikarya</taxon>
        <taxon>Ascomycota</taxon>
        <taxon>Pezizomycotina</taxon>
        <taxon>Dothideomycetes</taxon>
        <taxon>Dothideomycetidae</taxon>
        <taxon>Mycosphaerellales</taxon>
        <taxon>Mycosphaerellaceae</taxon>
        <taxon>Zymoseptoria</taxon>
    </lineage>
</organism>
<dbReference type="STRING" id="1047168.A0A0F4G8G5"/>
<dbReference type="Pfam" id="PF02301">
    <property type="entry name" value="HORMA"/>
    <property type="match status" value="1"/>
</dbReference>
<dbReference type="EMBL" id="LAFY01005797">
    <property type="protein sequence ID" value="KJX92520.1"/>
    <property type="molecule type" value="Genomic_DNA"/>
</dbReference>
<keyword evidence="4" id="KW-1185">Reference proteome</keyword>
<name>A0A0F4G8G5_9PEZI</name>
<dbReference type="PANTHER" id="PTHR11842">
    <property type="entry name" value="MITOTIC SPINDLE ASSEMBLY CHECKPOINT PROTEIN MAD2"/>
    <property type="match status" value="1"/>
</dbReference>
<dbReference type="PANTHER" id="PTHR11842:SF10">
    <property type="entry name" value="MITOTIC SPINDLE ASSEMBLY CHECKPOINT PROTEIN MAD2B"/>
    <property type="match status" value="1"/>
</dbReference>
<dbReference type="OrthoDB" id="21254at2759"/>
<protein>
    <submittedName>
        <fullName evidence="3">Mitotic spindle checkpoint protein</fullName>
    </submittedName>
</protein>
<sequence>MADEAPTFRLFVASFTDFLVVAIHTILYERGIYPQTSFLSARRYNFAVRQSRHPKVCEWINDAVVSVESELLKGTVDRIAVVIYSKQNKPLERFMFDVSRFPTVPTSDLDVPLESADVEGSSPSVLPLVDLEEQMRATMSRLSNCSASLDVLPKGCTFTIAVELKGEDDAPLTHPQPWIPVQGSDESLGEVNGKRTLPLRAVRAGEMAFETWIEELSEKAAQDSNISSLP</sequence>
<evidence type="ECO:0000313" key="4">
    <source>
        <dbReference type="Proteomes" id="UP000033647"/>
    </source>
</evidence>
<dbReference type="Gene3D" id="3.30.900.10">
    <property type="entry name" value="HORMA domain"/>
    <property type="match status" value="1"/>
</dbReference>
<evidence type="ECO:0000259" key="2">
    <source>
        <dbReference type="PROSITE" id="PS50815"/>
    </source>
</evidence>
<dbReference type="InterPro" id="IPR003511">
    <property type="entry name" value="HORMA_dom"/>
</dbReference>
<comment type="caution">
    <text evidence="3">The sequence shown here is derived from an EMBL/GenBank/DDBJ whole genome shotgun (WGS) entry which is preliminary data.</text>
</comment>
<dbReference type="InterPro" id="IPR045091">
    <property type="entry name" value="Mad2-like"/>
</dbReference>
<dbReference type="Proteomes" id="UP000033647">
    <property type="component" value="Unassembled WGS sequence"/>
</dbReference>
<reference evidence="3 4" key="1">
    <citation type="submission" date="2015-03" db="EMBL/GenBank/DDBJ databases">
        <title>RNA-seq based gene annotation and comparative genomics of four Zymoseptoria species reveal species-specific pathogenicity related genes and transposable element activity.</title>
        <authorList>
            <person name="Grandaubert J."/>
            <person name="Bhattacharyya A."/>
            <person name="Stukenbrock E.H."/>
        </authorList>
    </citation>
    <scope>NUCLEOTIDE SEQUENCE [LARGE SCALE GENOMIC DNA]</scope>
    <source>
        <strain evidence="3 4">Zb18110</strain>
    </source>
</reference>
<evidence type="ECO:0000313" key="3">
    <source>
        <dbReference type="EMBL" id="KJX92520.1"/>
    </source>
</evidence>
<dbReference type="GO" id="GO:0016035">
    <property type="term" value="C:zeta DNA polymerase complex"/>
    <property type="evidence" value="ECO:0007669"/>
    <property type="project" value="TreeGrafter"/>
</dbReference>
<accession>A0A0F4G8G5</accession>
<evidence type="ECO:0000256" key="1">
    <source>
        <dbReference type="ARBA" id="ARBA00010348"/>
    </source>
</evidence>